<sequence>MAISLVGCATPYQPTGLLGGLKETRLSEDVWEVHFRGKSFTDEKKAKDFTLLRSAELTLRNGFSYFMLINSATDKFAGATGVNVLAGGVTATINNEYSPNVQSQA</sequence>
<name>A0A2S7XMI2_9GAMM</name>
<keyword evidence="2" id="KW-1185">Reference proteome</keyword>
<evidence type="ECO:0000313" key="1">
    <source>
        <dbReference type="EMBL" id="PQJ94939.1"/>
    </source>
</evidence>
<proteinExistence type="predicted"/>
<reference evidence="1 2" key="1">
    <citation type="submission" date="2018-01" db="EMBL/GenBank/DDBJ databases">
        <title>The complete genome sequence of Chromatium okenii LaCa, a purple sulfur bacterium with a turbulent life.</title>
        <authorList>
            <person name="Luedin S.M."/>
            <person name="Liechti N."/>
            <person name="Storelli N."/>
            <person name="Danza F."/>
            <person name="Wittwer M."/>
            <person name="Pothier J.F."/>
            <person name="Tonolla M.A."/>
        </authorList>
    </citation>
    <scope>NUCLEOTIDE SEQUENCE [LARGE SCALE GENOMIC DNA]</scope>
    <source>
        <strain evidence="1 2">LaCa</strain>
    </source>
</reference>
<organism evidence="1 2">
    <name type="scientific">Chromatium okenii</name>
    <dbReference type="NCBI Taxonomy" id="61644"/>
    <lineage>
        <taxon>Bacteria</taxon>
        <taxon>Pseudomonadati</taxon>
        <taxon>Pseudomonadota</taxon>
        <taxon>Gammaproteobacteria</taxon>
        <taxon>Chromatiales</taxon>
        <taxon>Chromatiaceae</taxon>
        <taxon>Chromatium</taxon>
    </lineage>
</organism>
<protein>
    <submittedName>
        <fullName evidence="1">Uncharacterized protein</fullName>
    </submittedName>
</protein>
<dbReference type="Proteomes" id="UP000239936">
    <property type="component" value="Unassembled WGS sequence"/>
</dbReference>
<accession>A0A2S7XMI2</accession>
<dbReference type="EMBL" id="PPGH01000038">
    <property type="protein sequence ID" value="PQJ94939.1"/>
    <property type="molecule type" value="Genomic_DNA"/>
</dbReference>
<dbReference type="OrthoDB" id="7172943at2"/>
<dbReference type="RefSeq" id="WP_105074906.1">
    <property type="nucleotide sequence ID" value="NZ_PPGH01000038.1"/>
</dbReference>
<dbReference type="NCBIfam" id="NF047637">
    <property type="entry name" value="lipo_CC0125"/>
    <property type="match status" value="1"/>
</dbReference>
<gene>
    <name evidence="1" type="ORF">CXB77_17615</name>
</gene>
<comment type="caution">
    <text evidence="1">The sequence shown here is derived from an EMBL/GenBank/DDBJ whole genome shotgun (WGS) entry which is preliminary data.</text>
</comment>
<evidence type="ECO:0000313" key="2">
    <source>
        <dbReference type="Proteomes" id="UP000239936"/>
    </source>
</evidence>
<dbReference type="AlphaFoldDB" id="A0A2S7XMI2"/>